<evidence type="ECO:0000313" key="5">
    <source>
        <dbReference type="EMBL" id="MFC5365659.1"/>
    </source>
</evidence>
<reference evidence="5 6" key="1">
    <citation type="journal article" date="2019" name="Int. J. Syst. Evol. Microbiol.">
        <title>The Global Catalogue of Microorganisms (GCM) 10K type strain sequencing project: providing services to taxonomists for standard genome sequencing and annotation.</title>
        <authorList>
            <consortium name="The Broad Institute Genomics Platform"/>
            <consortium name="The Broad Institute Genome Sequencing Center for Infectious Disease"/>
            <person name="Wu L."/>
            <person name="Ma J."/>
        </authorList>
    </citation>
    <scope>NUCLEOTIDE SEQUENCE [LARGE SCALE GENOMIC DNA]</scope>
    <source>
        <strain evidence="5 6">CGMCC 1.12237</strain>
    </source>
</reference>
<keyword evidence="1" id="KW-0285">Flavoprotein</keyword>
<keyword evidence="6" id="KW-1185">Reference proteome</keyword>
<evidence type="ECO:0000256" key="2">
    <source>
        <dbReference type="ARBA" id="ARBA00023002"/>
    </source>
</evidence>
<evidence type="ECO:0000313" key="6">
    <source>
        <dbReference type="Proteomes" id="UP001596201"/>
    </source>
</evidence>
<dbReference type="AlphaFoldDB" id="A0ABD5R6S1"/>
<dbReference type="Pfam" id="PF00724">
    <property type="entry name" value="Oxidored_FMN"/>
    <property type="match status" value="1"/>
</dbReference>
<comment type="caution">
    <text evidence="5">The sequence shown here is derived from an EMBL/GenBank/DDBJ whole genome shotgun (WGS) entry which is preliminary data.</text>
</comment>
<evidence type="ECO:0000256" key="1">
    <source>
        <dbReference type="ARBA" id="ARBA00022630"/>
    </source>
</evidence>
<accession>A0ABD5R6S1</accession>
<dbReference type="PANTHER" id="PTHR43656:SF2">
    <property type="entry name" value="BINDING OXIDOREDUCTASE, PUTATIVE (AFU_ORTHOLOGUE AFUA_2G08260)-RELATED"/>
    <property type="match status" value="1"/>
</dbReference>
<dbReference type="Proteomes" id="UP001596201">
    <property type="component" value="Unassembled WGS sequence"/>
</dbReference>
<proteinExistence type="predicted"/>
<feature type="region of interest" description="Disordered" evidence="3">
    <location>
        <begin position="435"/>
        <end position="474"/>
    </location>
</feature>
<evidence type="ECO:0000259" key="4">
    <source>
        <dbReference type="Pfam" id="PF00724"/>
    </source>
</evidence>
<evidence type="ECO:0000256" key="3">
    <source>
        <dbReference type="SAM" id="MobiDB-lite"/>
    </source>
</evidence>
<dbReference type="InterPro" id="IPR001155">
    <property type="entry name" value="OxRdtase_FMN_N"/>
</dbReference>
<dbReference type="SUPFAM" id="SSF51395">
    <property type="entry name" value="FMN-linked oxidoreductases"/>
    <property type="match status" value="1"/>
</dbReference>
<feature type="compositionally biased region" description="Basic and acidic residues" evidence="3">
    <location>
        <begin position="454"/>
        <end position="474"/>
    </location>
</feature>
<dbReference type="InterPro" id="IPR051799">
    <property type="entry name" value="NADH_flavin_oxidoreductase"/>
</dbReference>
<feature type="domain" description="NADH:flavin oxidoreductase/NADH oxidase N-terminal" evidence="4">
    <location>
        <begin position="19"/>
        <end position="247"/>
    </location>
</feature>
<protein>
    <submittedName>
        <fullName evidence="5">NADH:flavin oxidoreductase</fullName>
    </submittedName>
</protein>
<dbReference type="PANTHER" id="PTHR43656">
    <property type="entry name" value="BINDING OXIDOREDUCTASE, PUTATIVE (AFU_ORTHOLOGUE AFUA_2G08260)-RELATED"/>
    <property type="match status" value="1"/>
</dbReference>
<dbReference type="EMBL" id="JBHSKX010000001">
    <property type="protein sequence ID" value="MFC5365659.1"/>
    <property type="molecule type" value="Genomic_DNA"/>
</dbReference>
<keyword evidence="2" id="KW-0560">Oxidoreductase</keyword>
<organism evidence="5 6">
    <name type="scientific">Salinirubrum litoreum</name>
    <dbReference type="NCBI Taxonomy" id="1126234"/>
    <lineage>
        <taxon>Archaea</taxon>
        <taxon>Methanobacteriati</taxon>
        <taxon>Methanobacteriota</taxon>
        <taxon>Stenosarchaea group</taxon>
        <taxon>Halobacteria</taxon>
        <taxon>Halobacteriales</taxon>
        <taxon>Haloferacaceae</taxon>
        <taxon>Salinirubrum</taxon>
    </lineage>
</organism>
<dbReference type="RefSeq" id="WP_227229055.1">
    <property type="nucleotide sequence ID" value="NZ_JAJCVJ010000001.1"/>
</dbReference>
<dbReference type="GO" id="GO:0016491">
    <property type="term" value="F:oxidoreductase activity"/>
    <property type="evidence" value="ECO:0007669"/>
    <property type="project" value="UniProtKB-KW"/>
</dbReference>
<dbReference type="InterPro" id="IPR013785">
    <property type="entry name" value="Aldolase_TIM"/>
</dbReference>
<dbReference type="Gene3D" id="3.20.20.70">
    <property type="entry name" value="Aldolase class I"/>
    <property type="match status" value="1"/>
</dbReference>
<gene>
    <name evidence="5" type="ORF">ACFPJ5_01825</name>
</gene>
<name>A0ABD5R6S1_9EURY</name>
<sequence>MAGDDPTSGVDHDAVDLDTPLTIGEVTLPNRLYRAPLLECAGTGAGAVDALIEDLEPAAASGAGLLCQGATIVRPEGGCAAPQMTRVCDPAFVSRLSRLTDVVHDHGARIAIQLEHGGLRAMETWHAEYREANPDLRQLAVSRPPRLLRLLDRVGFLDYDAHVLSTDEVYELAVDFGRSAGYAVDAGYDVLHLAGANMGIVHQFLSPFYNRRDDEFGDGVRFLEVVHDEIRSRAGDVPIMTKVPAETEAPPIVRRRLTTDDAVTICRRLAEIGYDALVPVNGSTFWDASIVKGAYPERAWADDRFQSGYRAAFGSRWRAKLVALGNWIEAQAYSFDPAWNADLCRRVRDVVDVPVLCEGGIRERGEMDDLLGDAADAVGMARPFYAEPRLPARLLDDSAAGTRAVCESCNNCAVPQATGEAGVCRTPGVLAEAGRLRKAGAYDRETGSQDEEVSDGRGERGTGRGASDDDRQDP</sequence>